<dbReference type="Pfam" id="PF20582">
    <property type="entry name" value="UPF0758_N"/>
    <property type="match status" value="1"/>
</dbReference>
<dbReference type="SUPFAM" id="SSF102712">
    <property type="entry name" value="JAB1/MPN domain"/>
    <property type="match status" value="1"/>
</dbReference>
<dbReference type="HOGENOM" id="CLU_073529_0_0_7"/>
<gene>
    <name evidence="8" type="ordered locus">Deba_2897</name>
</gene>
<dbReference type="eggNOG" id="COG2003">
    <property type="taxonomic scope" value="Bacteria"/>
</dbReference>
<dbReference type="InterPro" id="IPR037518">
    <property type="entry name" value="MPN"/>
</dbReference>
<evidence type="ECO:0000256" key="2">
    <source>
        <dbReference type="ARBA" id="ARBA00022723"/>
    </source>
</evidence>
<keyword evidence="4" id="KW-0862">Zinc</keyword>
<proteinExistence type="inferred from homology"/>
<evidence type="ECO:0000256" key="3">
    <source>
        <dbReference type="ARBA" id="ARBA00022801"/>
    </source>
</evidence>
<dbReference type="PROSITE" id="PS01302">
    <property type="entry name" value="UPF0758"/>
    <property type="match status" value="1"/>
</dbReference>
<dbReference type="RefSeq" id="WP_013259688.1">
    <property type="nucleotide sequence ID" value="NC_014365.1"/>
</dbReference>
<dbReference type="InterPro" id="IPR001405">
    <property type="entry name" value="UPF0758"/>
</dbReference>
<evidence type="ECO:0000313" key="9">
    <source>
        <dbReference type="Proteomes" id="UP000009047"/>
    </source>
</evidence>
<evidence type="ECO:0000259" key="7">
    <source>
        <dbReference type="PROSITE" id="PS50249"/>
    </source>
</evidence>
<dbReference type="GO" id="GO:0008237">
    <property type="term" value="F:metallopeptidase activity"/>
    <property type="evidence" value="ECO:0007669"/>
    <property type="project" value="UniProtKB-KW"/>
</dbReference>
<protein>
    <submittedName>
        <fullName evidence="8">DNA repair protein RadC</fullName>
    </submittedName>
</protein>
<dbReference type="SUPFAM" id="SSF47781">
    <property type="entry name" value="RuvA domain 2-like"/>
    <property type="match status" value="1"/>
</dbReference>
<keyword evidence="5" id="KW-0482">Metalloprotease</keyword>
<keyword evidence="3" id="KW-0378">Hydrolase</keyword>
<evidence type="ECO:0000256" key="1">
    <source>
        <dbReference type="ARBA" id="ARBA00022670"/>
    </source>
</evidence>
<dbReference type="Pfam" id="PF04002">
    <property type="entry name" value="RadC"/>
    <property type="match status" value="1"/>
</dbReference>
<dbReference type="PANTHER" id="PTHR30471:SF3">
    <property type="entry name" value="UPF0758 PROTEIN YEES-RELATED"/>
    <property type="match status" value="1"/>
</dbReference>
<accession>E1QKP1</accession>
<reference evidence="8 9" key="1">
    <citation type="journal article" date="2010" name="Stand. Genomic Sci.">
        <title>Complete genome sequence of Desulfarculus baarsii type strain (2st14).</title>
        <authorList>
            <person name="Sun H."/>
            <person name="Spring S."/>
            <person name="Lapidus A."/>
            <person name="Davenport K."/>
            <person name="Del Rio T.G."/>
            <person name="Tice H."/>
            <person name="Nolan M."/>
            <person name="Copeland A."/>
            <person name="Cheng J.F."/>
            <person name="Lucas S."/>
            <person name="Tapia R."/>
            <person name="Goodwin L."/>
            <person name="Pitluck S."/>
            <person name="Ivanova N."/>
            <person name="Pagani I."/>
            <person name="Mavromatis K."/>
            <person name="Ovchinnikova G."/>
            <person name="Pati A."/>
            <person name="Chen A."/>
            <person name="Palaniappan K."/>
            <person name="Hauser L."/>
            <person name="Chang Y.J."/>
            <person name="Jeffries C.D."/>
            <person name="Detter J.C."/>
            <person name="Han C."/>
            <person name="Rohde M."/>
            <person name="Brambilla E."/>
            <person name="Goker M."/>
            <person name="Woyke T."/>
            <person name="Bristow J."/>
            <person name="Eisen J.A."/>
            <person name="Markowitz V."/>
            <person name="Hugenholtz P."/>
            <person name="Kyrpides N.C."/>
            <person name="Klenk H.P."/>
            <person name="Land M."/>
        </authorList>
    </citation>
    <scope>NUCLEOTIDE SEQUENCE [LARGE SCALE GENOMIC DNA]</scope>
    <source>
        <strain evidence="9">ATCC 33931 / DSM 2075 / LMG 7858 / VKM B-1802 / 2st14</strain>
    </source>
</reference>
<dbReference type="EMBL" id="CP002085">
    <property type="protein sequence ID" value="ADK86250.1"/>
    <property type="molecule type" value="Genomic_DNA"/>
</dbReference>
<dbReference type="GO" id="GO:0006508">
    <property type="term" value="P:proteolysis"/>
    <property type="evidence" value="ECO:0007669"/>
    <property type="project" value="UniProtKB-KW"/>
</dbReference>
<dbReference type="PROSITE" id="PS50249">
    <property type="entry name" value="MPN"/>
    <property type="match status" value="1"/>
</dbReference>
<keyword evidence="9" id="KW-1185">Reference proteome</keyword>
<keyword evidence="2" id="KW-0479">Metal-binding</keyword>
<dbReference type="Proteomes" id="UP000009047">
    <property type="component" value="Chromosome"/>
</dbReference>
<dbReference type="NCBIfam" id="NF000642">
    <property type="entry name" value="PRK00024.1"/>
    <property type="match status" value="1"/>
</dbReference>
<dbReference type="InterPro" id="IPR010994">
    <property type="entry name" value="RuvA_2-like"/>
</dbReference>
<dbReference type="InterPro" id="IPR020891">
    <property type="entry name" value="UPF0758_CS"/>
</dbReference>
<dbReference type="Gene3D" id="3.40.140.10">
    <property type="entry name" value="Cytidine Deaminase, domain 2"/>
    <property type="match status" value="1"/>
</dbReference>
<dbReference type="NCBIfam" id="TIGR00608">
    <property type="entry name" value="radc"/>
    <property type="match status" value="1"/>
</dbReference>
<dbReference type="KEGG" id="dbr:Deba_2897"/>
<organism evidence="8 9">
    <name type="scientific">Desulfarculus baarsii (strain ATCC 33931 / DSM 2075 / LMG 7858 / VKM B-1802 / 2st14)</name>
    <dbReference type="NCBI Taxonomy" id="644282"/>
    <lineage>
        <taxon>Bacteria</taxon>
        <taxon>Pseudomonadati</taxon>
        <taxon>Thermodesulfobacteriota</taxon>
        <taxon>Desulfarculia</taxon>
        <taxon>Desulfarculales</taxon>
        <taxon>Desulfarculaceae</taxon>
        <taxon>Desulfarculus</taxon>
    </lineage>
</organism>
<dbReference type="InterPro" id="IPR046778">
    <property type="entry name" value="UPF0758_N"/>
</dbReference>
<dbReference type="AlphaFoldDB" id="E1QKP1"/>
<dbReference type="PANTHER" id="PTHR30471">
    <property type="entry name" value="DNA REPAIR PROTEIN RADC"/>
    <property type="match status" value="1"/>
</dbReference>
<feature type="domain" description="MPN" evidence="7">
    <location>
        <begin position="105"/>
        <end position="227"/>
    </location>
</feature>
<dbReference type="GO" id="GO:0046872">
    <property type="term" value="F:metal ion binding"/>
    <property type="evidence" value="ECO:0007669"/>
    <property type="project" value="UniProtKB-KW"/>
</dbReference>
<comment type="similarity">
    <text evidence="6">Belongs to the UPF0758 family.</text>
</comment>
<name>E1QKP1_DESB2</name>
<keyword evidence="1" id="KW-0645">Protease</keyword>
<evidence type="ECO:0000256" key="6">
    <source>
        <dbReference type="RuleBase" id="RU003797"/>
    </source>
</evidence>
<evidence type="ECO:0000256" key="5">
    <source>
        <dbReference type="ARBA" id="ARBA00023049"/>
    </source>
</evidence>
<dbReference type="OrthoDB" id="9804482at2"/>
<dbReference type="STRING" id="644282.Deba_2897"/>
<dbReference type="InterPro" id="IPR025657">
    <property type="entry name" value="RadC_JAB"/>
</dbReference>
<dbReference type="CDD" id="cd08071">
    <property type="entry name" value="MPN_DUF2466"/>
    <property type="match status" value="1"/>
</dbReference>
<dbReference type="Gene3D" id="1.10.150.20">
    <property type="entry name" value="5' to 3' exonuclease, C-terminal subdomain"/>
    <property type="match status" value="1"/>
</dbReference>
<sequence length="241" mass="26162">MSASEHPGAGHRQRLRDKFLAHGLAKFTDEEALELLLTLATPRQDCKQQARTLLGELGGLQAVLDAPAERLAQVKGVGPKNVLGLKLVPAVARRYLEDKLLRGEAFLAAEQAAEYLRMGMQSLEREVFRVMLLDGRRRLIAIEDVFSGTIDRAVVYPREVAALALARGATALACAHNHPSGDATPSTDDRAITRRLYYACQGVGLELVDHIIVAGRQLHSFAQSGFLAGVAAEYQALDLEG</sequence>
<evidence type="ECO:0000313" key="8">
    <source>
        <dbReference type="EMBL" id="ADK86250.1"/>
    </source>
</evidence>
<evidence type="ECO:0000256" key="4">
    <source>
        <dbReference type="ARBA" id="ARBA00022833"/>
    </source>
</evidence>